<dbReference type="PANTHER" id="PTHR43513">
    <property type="entry name" value="DIHYDROOROTATE DEHYDROGENASE B (NAD(+)), ELECTRON TRANSFER SUBUNIT"/>
    <property type="match status" value="1"/>
</dbReference>
<accession>A0A5C5XB89</accession>
<dbReference type="SUPFAM" id="SSF52343">
    <property type="entry name" value="Ferredoxin reductase-like, C-terminal NADP-linked domain"/>
    <property type="match status" value="1"/>
</dbReference>
<keyword evidence="1" id="KW-0411">Iron-sulfur</keyword>
<dbReference type="OrthoDB" id="9796486at2"/>
<dbReference type="InterPro" id="IPR017927">
    <property type="entry name" value="FAD-bd_FR_type"/>
</dbReference>
<sequence>MNREASVPTSNSAWKLHEIRLVSRKKEIPIVETFEFSFVDSAVGQQYAARPGQFNMLYIPGYGEAAISTSGLSQNTGNIVHTIRQAGNVTNAIFRLELGQTLGCRGPYGNGWPLRDLEEKHLILIGGGIGMAPLRSVIESLRQSRCSFSKVTILIGGRSPDSLLYSAEYDQWRSSGFEVLTTVDHSTTGWQGNIGVVPSLLDHIELSDPNAAIVMCCGPEVMMNYSALAAIERGIPEDQIFFSLERHMNCAIGHCGRCQLGSYFLCTNGPVFRYNQVKELMKIPEL</sequence>
<dbReference type="GO" id="GO:0016491">
    <property type="term" value="F:oxidoreductase activity"/>
    <property type="evidence" value="ECO:0007669"/>
    <property type="project" value="InterPro"/>
</dbReference>
<dbReference type="EMBL" id="SJPG01000001">
    <property type="protein sequence ID" value="TWT59671.1"/>
    <property type="molecule type" value="Genomic_DNA"/>
</dbReference>
<evidence type="ECO:0000313" key="3">
    <source>
        <dbReference type="EMBL" id="TWT59671.1"/>
    </source>
</evidence>
<protein>
    <submittedName>
        <fullName evidence="3">Anaerobic sulfite reductase subunit B</fullName>
    </submittedName>
</protein>
<comment type="caution">
    <text evidence="3">The sequence shown here is derived from an EMBL/GenBank/DDBJ whole genome shotgun (WGS) entry which is preliminary data.</text>
</comment>
<reference evidence="3 4" key="1">
    <citation type="submission" date="2019-02" db="EMBL/GenBank/DDBJ databases">
        <title>Deep-cultivation of Planctomycetes and their phenomic and genomic characterization uncovers novel biology.</title>
        <authorList>
            <person name="Wiegand S."/>
            <person name="Jogler M."/>
            <person name="Boedeker C."/>
            <person name="Pinto D."/>
            <person name="Vollmers J."/>
            <person name="Rivas-Marin E."/>
            <person name="Kohn T."/>
            <person name="Peeters S.H."/>
            <person name="Heuer A."/>
            <person name="Rast P."/>
            <person name="Oberbeckmann S."/>
            <person name="Bunk B."/>
            <person name="Jeske O."/>
            <person name="Meyerdierks A."/>
            <person name="Storesund J.E."/>
            <person name="Kallscheuer N."/>
            <person name="Luecker S."/>
            <person name="Lage O.M."/>
            <person name="Pohl T."/>
            <person name="Merkel B.J."/>
            <person name="Hornburger P."/>
            <person name="Mueller R.-W."/>
            <person name="Bruemmer F."/>
            <person name="Labrenz M."/>
            <person name="Spormann A.M."/>
            <person name="Op Den Camp H."/>
            <person name="Overmann J."/>
            <person name="Amann R."/>
            <person name="Jetten M.S.M."/>
            <person name="Mascher T."/>
            <person name="Medema M.H."/>
            <person name="Devos D.P."/>
            <person name="Kaster A.-K."/>
            <person name="Ovreas L."/>
            <person name="Rohde M."/>
            <person name="Galperin M.Y."/>
            <person name="Jogler C."/>
        </authorList>
    </citation>
    <scope>NUCLEOTIDE SEQUENCE [LARGE SCALE GENOMIC DNA]</scope>
    <source>
        <strain evidence="3 4">Pan54</strain>
    </source>
</reference>
<evidence type="ECO:0000259" key="2">
    <source>
        <dbReference type="PROSITE" id="PS51384"/>
    </source>
</evidence>
<keyword evidence="1" id="KW-0408">Iron</keyword>
<dbReference type="Proteomes" id="UP000316095">
    <property type="component" value="Unassembled WGS sequence"/>
</dbReference>
<dbReference type="GO" id="GO:0050660">
    <property type="term" value="F:flavin adenine dinucleotide binding"/>
    <property type="evidence" value="ECO:0007669"/>
    <property type="project" value="InterPro"/>
</dbReference>
<dbReference type="InterPro" id="IPR019480">
    <property type="entry name" value="Dihydroorotate_DH_Fe-S-bd"/>
</dbReference>
<dbReference type="PRINTS" id="PR00406">
    <property type="entry name" value="CYTB5RDTASE"/>
</dbReference>
<dbReference type="InterPro" id="IPR050353">
    <property type="entry name" value="PyrK_electron_transfer"/>
</dbReference>
<keyword evidence="4" id="KW-1185">Reference proteome</keyword>
<dbReference type="CDD" id="cd06221">
    <property type="entry name" value="sulfite_reductase_like"/>
    <property type="match status" value="1"/>
</dbReference>
<dbReference type="GO" id="GO:0051537">
    <property type="term" value="F:2 iron, 2 sulfur cluster binding"/>
    <property type="evidence" value="ECO:0007669"/>
    <property type="project" value="UniProtKB-KW"/>
</dbReference>
<dbReference type="SUPFAM" id="SSF63380">
    <property type="entry name" value="Riboflavin synthase domain-like"/>
    <property type="match status" value="1"/>
</dbReference>
<feature type="binding site" evidence="1">
    <location>
        <position position="258"/>
    </location>
    <ligand>
        <name>[2Fe-2S] cluster</name>
        <dbReference type="ChEBI" id="CHEBI:190135"/>
    </ligand>
</feature>
<dbReference type="InterPro" id="IPR012165">
    <property type="entry name" value="Cyt_c3_hydrogenase_gsu"/>
</dbReference>
<feature type="binding site" evidence="1">
    <location>
        <position position="255"/>
    </location>
    <ligand>
        <name>[2Fe-2S] cluster</name>
        <dbReference type="ChEBI" id="CHEBI:190135"/>
    </ligand>
</feature>
<dbReference type="GO" id="GO:0006221">
    <property type="term" value="P:pyrimidine nucleotide biosynthetic process"/>
    <property type="evidence" value="ECO:0007669"/>
    <property type="project" value="InterPro"/>
</dbReference>
<dbReference type="AlphaFoldDB" id="A0A5C5XB89"/>
<dbReference type="Pfam" id="PF00175">
    <property type="entry name" value="NAD_binding_1"/>
    <property type="match status" value="1"/>
</dbReference>
<organism evidence="3 4">
    <name type="scientific">Rubinisphaera italica</name>
    <dbReference type="NCBI Taxonomy" id="2527969"/>
    <lineage>
        <taxon>Bacteria</taxon>
        <taxon>Pseudomonadati</taxon>
        <taxon>Planctomycetota</taxon>
        <taxon>Planctomycetia</taxon>
        <taxon>Planctomycetales</taxon>
        <taxon>Planctomycetaceae</taxon>
        <taxon>Rubinisphaera</taxon>
    </lineage>
</organism>
<dbReference type="InterPro" id="IPR017938">
    <property type="entry name" value="Riboflavin_synthase-like_b-brl"/>
</dbReference>
<feature type="binding site" evidence="1">
    <location>
        <position position="266"/>
    </location>
    <ligand>
        <name>[2Fe-2S] cluster</name>
        <dbReference type="ChEBI" id="CHEBI:190135"/>
    </ligand>
</feature>
<feature type="domain" description="FAD-binding FR-type" evidence="2">
    <location>
        <begin position="14"/>
        <end position="114"/>
    </location>
</feature>
<dbReference type="RefSeq" id="WP_146501875.1">
    <property type="nucleotide sequence ID" value="NZ_SJPG01000001.1"/>
</dbReference>
<name>A0A5C5XB89_9PLAN</name>
<feature type="binding site" evidence="1">
    <location>
        <position position="250"/>
    </location>
    <ligand>
        <name>[2Fe-2S] cluster</name>
        <dbReference type="ChEBI" id="CHEBI:190135"/>
    </ligand>
</feature>
<gene>
    <name evidence="3" type="primary">asrB</name>
    <name evidence="3" type="ORF">Pan54_03800</name>
</gene>
<keyword evidence="1" id="KW-0001">2Fe-2S</keyword>
<dbReference type="Gene3D" id="3.40.50.80">
    <property type="entry name" value="Nucleotide-binding domain of ferredoxin-NADP reductase (FNR) module"/>
    <property type="match status" value="1"/>
</dbReference>
<dbReference type="PANTHER" id="PTHR43513:SF3">
    <property type="entry name" value="DIHYDROOROTATE DEHYDROGENASE B (NAD(+)), ELECTRON TRANSFER SUBUNIT-RELATED"/>
    <property type="match status" value="1"/>
</dbReference>
<dbReference type="Pfam" id="PF10418">
    <property type="entry name" value="DHODB_Fe-S_bind"/>
    <property type="match status" value="1"/>
</dbReference>
<dbReference type="PROSITE" id="PS51384">
    <property type="entry name" value="FAD_FR"/>
    <property type="match status" value="1"/>
</dbReference>
<keyword evidence="1" id="KW-0479">Metal-binding</keyword>
<dbReference type="GO" id="GO:0046872">
    <property type="term" value="F:metal ion binding"/>
    <property type="evidence" value="ECO:0007669"/>
    <property type="project" value="UniProtKB-KW"/>
</dbReference>
<dbReference type="PIRSF" id="PIRSF006816">
    <property type="entry name" value="Cyc3_hyd_g"/>
    <property type="match status" value="1"/>
</dbReference>
<comment type="cofactor">
    <cofactor evidence="1">
        <name>[2Fe-2S] cluster</name>
        <dbReference type="ChEBI" id="CHEBI:190135"/>
    </cofactor>
    <text evidence="1">Binds 1 [2Fe-2S] cluster per subunit.</text>
</comment>
<dbReference type="InterPro" id="IPR001433">
    <property type="entry name" value="OxRdtase_FAD/NAD-bd"/>
</dbReference>
<evidence type="ECO:0000256" key="1">
    <source>
        <dbReference type="PIRSR" id="PIRSR006816-2"/>
    </source>
</evidence>
<dbReference type="InterPro" id="IPR039261">
    <property type="entry name" value="FNR_nucleotide-bd"/>
</dbReference>
<dbReference type="Gene3D" id="2.40.30.10">
    <property type="entry name" value="Translation factors"/>
    <property type="match status" value="1"/>
</dbReference>
<proteinExistence type="predicted"/>
<evidence type="ECO:0000313" key="4">
    <source>
        <dbReference type="Proteomes" id="UP000316095"/>
    </source>
</evidence>